<keyword evidence="3 10" id="KW-0552">Olfaction</keyword>
<gene>
    <name evidence="13" type="primary">LOC115457274</name>
</gene>
<evidence type="ECO:0000256" key="6">
    <source>
        <dbReference type="ARBA" id="ARBA00023136"/>
    </source>
</evidence>
<evidence type="ECO:0000256" key="4">
    <source>
        <dbReference type="ARBA" id="ARBA00022989"/>
    </source>
</evidence>
<feature type="transmembrane region" description="Helical" evidence="10">
    <location>
        <begin position="140"/>
        <end position="157"/>
    </location>
</feature>
<dbReference type="GO" id="GO:0005886">
    <property type="term" value="C:plasma membrane"/>
    <property type="evidence" value="ECO:0007669"/>
    <property type="project" value="UniProtKB-SubCell"/>
</dbReference>
<dbReference type="Gene3D" id="1.20.1070.10">
    <property type="entry name" value="Rhodopsin 7-helix transmembrane proteins"/>
    <property type="match status" value="1"/>
</dbReference>
<keyword evidence="7 9" id="KW-0675">Receptor</keyword>
<dbReference type="Pfam" id="PF13853">
    <property type="entry name" value="7tm_4"/>
    <property type="match status" value="1"/>
</dbReference>
<dbReference type="GO" id="GO:0004984">
    <property type="term" value="F:olfactory receptor activity"/>
    <property type="evidence" value="ECO:0007669"/>
    <property type="project" value="InterPro"/>
</dbReference>
<keyword evidence="12" id="KW-1185">Reference proteome</keyword>
<dbReference type="InterPro" id="IPR017452">
    <property type="entry name" value="GPCR_Rhodpsn_7TM"/>
</dbReference>
<proteinExistence type="inferred from homology"/>
<evidence type="ECO:0000256" key="8">
    <source>
        <dbReference type="ARBA" id="ARBA00023224"/>
    </source>
</evidence>
<dbReference type="OrthoDB" id="10017003at2759"/>
<keyword evidence="8 9" id="KW-0807">Transducer</keyword>
<dbReference type="PRINTS" id="PR00245">
    <property type="entry name" value="OLFACTORYR"/>
</dbReference>
<feature type="transmembrane region" description="Helical" evidence="10">
    <location>
        <begin position="63"/>
        <end position="89"/>
    </location>
</feature>
<sequence length="315" mass="35329">MAVGNETRVTEFILLGLSSNPDLQIIFFVMFLSMYLLTIAGNLLIMITIYVDPQLHTPMYFFLSNLSFIDLSFATVTIPRALVLFLMQIRTISFRDCMTQLFFLHVIGGAECFHLILMAYDRYVAICKPLRYTTIMSKRACLLLVLSTWAGGLFHAFPQSLPIILLPFCGPNVIDHFLCDVPTLSLLACSNTFISESVDMANSGLLAIFGFSLLVVSYVYIISTILKIHSAEGRRKAFSTCASHLLVVSFFFGPIAFVYLKPSVSFAADKPLAVFYSLVTPFLNPIIYTLRNEKARKAMKKLGGRTISVFRTRIN</sequence>
<dbReference type="KEGG" id="muo:115457274"/>
<evidence type="ECO:0000256" key="3">
    <source>
        <dbReference type="ARBA" id="ARBA00022725"/>
    </source>
</evidence>
<feature type="transmembrane region" description="Helical" evidence="10">
    <location>
        <begin position="272"/>
        <end position="290"/>
    </location>
</feature>
<dbReference type="GeneID" id="115457274"/>
<dbReference type="FunFam" id="1.20.1070.10:FF:000007">
    <property type="entry name" value="Olfactory receptor"/>
    <property type="match status" value="1"/>
</dbReference>
<keyword evidence="6 10" id="KW-0472">Membrane</keyword>
<keyword evidence="10" id="KW-0716">Sensory transduction</keyword>
<evidence type="ECO:0000256" key="5">
    <source>
        <dbReference type="ARBA" id="ARBA00023040"/>
    </source>
</evidence>
<evidence type="ECO:0000256" key="7">
    <source>
        <dbReference type="ARBA" id="ARBA00023170"/>
    </source>
</evidence>
<dbReference type="InterPro" id="IPR000725">
    <property type="entry name" value="Olfact_rcpt"/>
</dbReference>
<protein>
    <recommendedName>
        <fullName evidence="10">Olfactory receptor</fullName>
    </recommendedName>
</protein>
<accession>A0A6P7WQA6</accession>
<dbReference type="SUPFAM" id="SSF81321">
    <property type="entry name" value="Family A G protein-coupled receptor-like"/>
    <property type="match status" value="1"/>
</dbReference>
<name>A0A6P7WQA6_9AMPH</name>
<evidence type="ECO:0000256" key="10">
    <source>
        <dbReference type="RuleBase" id="RU363047"/>
    </source>
</evidence>
<dbReference type="AlphaFoldDB" id="A0A6P7WQA6"/>
<dbReference type="PROSITE" id="PS50262">
    <property type="entry name" value="G_PROTEIN_RECEP_F1_2"/>
    <property type="match status" value="1"/>
</dbReference>
<feature type="transmembrane region" description="Helical" evidence="10">
    <location>
        <begin position="101"/>
        <end position="120"/>
    </location>
</feature>
<organism evidence="12 13">
    <name type="scientific">Microcaecilia unicolor</name>
    <dbReference type="NCBI Taxonomy" id="1415580"/>
    <lineage>
        <taxon>Eukaryota</taxon>
        <taxon>Metazoa</taxon>
        <taxon>Chordata</taxon>
        <taxon>Craniata</taxon>
        <taxon>Vertebrata</taxon>
        <taxon>Euteleostomi</taxon>
        <taxon>Amphibia</taxon>
        <taxon>Gymnophiona</taxon>
        <taxon>Siphonopidae</taxon>
        <taxon>Microcaecilia</taxon>
    </lineage>
</organism>
<feature type="transmembrane region" description="Helical" evidence="10">
    <location>
        <begin position="25"/>
        <end position="51"/>
    </location>
</feature>
<dbReference type="CDD" id="cd13954">
    <property type="entry name" value="7tmA_OR"/>
    <property type="match status" value="1"/>
</dbReference>
<dbReference type="Proteomes" id="UP000515156">
    <property type="component" value="Chromosome 14"/>
</dbReference>
<keyword evidence="4 10" id="KW-1133">Transmembrane helix</keyword>
<evidence type="ECO:0000256" key="2">
    <source>
        <dbReference type="ARBA" id="ARBA00022692"/>
    </source>
</evidence>
<dbReference type="PROSITE" id="PS00237">
    <property type="entry name" value="G_PROTEIN_RECEP_F1_1"/>
    <property type="match status" value="1"/>
</dbReference>
<evidence type="ECO:0000313" key="13">
    <source>
        <dbReference type="RefSeq" id="XP_030042558.1"/>
    </source>
</evidence>
<feature type="domain" description="G-protein coupled receptors family 1 profile" evidence="11">
    <location>
        <begin position="41"/>
        <end position="288"/>
    </location>
</feature>
<dbReference type="PANTHER" id="PTHR48002">
    <property type="entry name" value="OLFACTORY RECEPTOR"/>
    <property type="match status" value="1"/>
</dbReference>
<comment type="subcellular location">
    <subcellularLocation>
        <location evidence="10">Cell membrane</location>
        <topology evidence="10">Multi-pass membrane protein</topology>
    </subcellularLocation>
    <subcellularLocation>
        <location evidence="1">Membrane</location>
        <topology evidence="1">Multi-pass membrane protein</topology>
    </subcellularLocation>
</comment>
<dbReference type="InterPro" id="IPR000276">
    <property type="entry name" value="GPCR_Rhodpsn"/>
</dbReference>
<dbReference type="RefSeq" id="XP_030042558.1">
    <property type="nucleotide sequence ID" value="XM_030186698.1"/>
</dbReference>
<evidence type="ECO:0000256" key="1">
    <source>
        <dbReference type="ARBA" id="ARBA00004141"/>
    </source>
</evidence>
<keyword evidence="10" id="KW-1003">Cell membrane</keyword>
<reference evidence="13" key="1">
    <citation type="submission" date="2025-08" db="UniProtKB">
        <authorList>
            <consortium name="RefSeq"/>
        </authorList>
    </citation>
    <scope>IDENTIFICATION</scope>
</reference>
<feature type="transmembrane region" description="Helical" evidence="10">
    <location>
        <begin position="205"/>
        <end position="226"/>
    </location>
</feature>
<keyword evidence="2 9" id="KW-0812">Transmembrane</keyword>
<evidence type="ECO:0000256" key="9">
    <source>
        <dbReference type="RuleBase" id="RU000688"/>
    </source>
</evidence>
<dbReference type="PRINTS" id="PR00237">
    <property type="entry name" value="GPCRRHODOPSN"/>
</dbReference>
<dbReference type="GO" id="GO:0004930">
    <property type="term" value="F:G protein-coupled receptor activity"/>
    <property type="evidence" value="ECO:0007669"/>
    <property type="project" value="UniProtKB-KW"/>
</dbReference>
<comment type="similarity">
    <text evidence="9">Belongs to the G-protein coupled receptor 1 family.</text>
</comment>
<dbReference type="InParanoid" id="A0A6P7WQA6"/>
<keyword evidence="5 9" id="KW-0297">G-protein coupled receptor</keyword>
<evidence type="ECO:0000259" key="11">
    <source>
        <dbReference type="PROSITE" id="PS50262"/>
    </source>
</evidence>
<feature type="transmembrane region" description="Helical" evidence="10">
    <location>
        <begin position="238"/>
        <end position="260"/>
    </location>
</feature>
<evidence type="ECO:0000313" key="12">
    <source>
        <dbReference type="Proteomes" id="UP000515156"/>
    </source>
</evidence>
<dbReference type="InterPro" id="IPR050427">
    <property type="entry name" value="Olfactory_Receptors"/>
</dbReference>